<sequence>MKVKTARKIGLLTATSISISSVIGIGIFFKNFTVLGAQAVPETDTFAFWSFILAWVLGAFISLLTVYSFSELSSSRQSKSGLAGWVEELSGSKKQGMTVKFLHSGFYYALLTAALPVFGMEAIFKAFEVATGSSVSQEPEFYLVVILLSLVFLVAMTALNYFSLKWSSRLQVFSTAFKLLPLAIAFILGFVGTKYLGVDPKATDSASLEVVNKANEAKSYYLFGGLSYGITSGEKSFNFAGMFIALPAVLFAFDSFLSVGNLAKDVKNPKTVPVAAVLTIVISATVYILISIGAALKGTGFVGNLFTDIVLSVSKDPATRLTASKVLNSFVFFLIGFGALFVANSTSIVLLKSSEGLIESRQVMFYKKLGELNKRYKNLGSLVLYSVFVSIYLLVVILPSAISLSDSVIDSSTNLPTIMFFFIYAYTILLGIIDRFKGGKKTKLKVKGFLPASVLAILLIVAVIGFQFVYKFIVKTTQSPNVADSAGLFFSGTTVFTLAHNSLTNFGLLALCIILALTNYFVVKRQLKSEGLTIQDTGNVSDSEEEVSYEETSHEKHEGIFCKMMHKFKPKK</sequence>
<feature type="transmembrane region" description="Helical" evidence="6">
    <location>
        <begin position="239"/>
        <end position="262"/>
    </location>
</feature>
<dbReference type="RefSeq" id="WP_154221346.1">
    <property type="nucleotide sequence ID" value="NZ_CP034544.1"/>
</dbReference>
<protein>
    <submittedName>
        <fullName evidence="7">APC family permease</fullName>
    </submittedName>
</protein>
<gene>
    <name evidence="7" type="ORF">OIE46_02290</name>
</gene>
<dbReference type="EMBL" id="CP107525">
    <property type="protein sequence ID" value="UZW64195.1"/>
    <property type="molecule type" value="Genomic_DNA"/>
</dbReference>
<evidence type="ECO:0000256" key="4">
    <source>
        <dbReference type="ARBA" id="ARBA00022989"/>
    </source>
</evidence>
<accession>A0AAX3F1X4</accession>
<feature type="transmembrane region" description="Helical" evidence="6">
    <location>
        <begin position="141"/>
        <end position="164"/>
    </location>
</feature>
<keyword evidence="4 6" id="KW-1133">Transmembrane helix</keyword>
<organism evidence="7 8">
    <name type="scientific">Mycoplasmopsis synoviae</name>
    <name type="common">Mycoplasma synoviae</name>
    <dbReference type="NCBI Taxonomy" id="2109"/>
    <lineage>
        <taxon>Bacteria</taxon>
        <taxon>Bacillati</taxon>
        <taxon>Mycoplasmatota</taxon>
        <taxon>Mycoplasmoidales</taxon>
        <taxon>Metamycoplasmataceae</taxon>
        <taxon>Mycoplasmopsis</taxon>
    </lineage>
</organism>
<keyword evidence="5 6" id="KW-0472">Membrane</keyword>
<feature type="transmembrane region" description="Helical" evidence="6">
    <location>
        <begin position="101"/>
        <end position="121"/>
    </location>
</feature>
<reference evidence="7" key="1">
    <citation type="submission" date="2022-10" db="EMBL/GenBank/DDBJ databases">
        <authorList>
            <person name="Wei X."/>
        </authorList>
    </citation>
    <scope>NUCLEOTIDE SEQUENCE</scope>
    <source>
        <strain evidence="7">SD2</strain>
    </source>
</reference>
<evidence type="ECO:0000313" key="8">
    <source>
        <dbReference type="Proteomes" id="UP001164481"/>
    </source>
</evidence>
<comment type="subcellular location">
    <subcellularLocation>
        <location evidence="1">Cell membrane</location>
        <topology evidence="1">Multi-pass membrane protein</topology>
    </subcellularLocation>
</comment>
<dbReference type="GO" id="GO:0022857">
    <property type="term" value="F:transmembrane transporter activity"/>
    <property type="evidence" value="ECO:0007669"/>
    <property type="project" value="InterPro"/>
</dbReference>
<feature type="transmembrane region" description="Helical" evidence="6">
    <location>
        <begin position="49"/>
        <end position="69"/>
    </location>
</feature>
<feature type="transmembrane region" description="Helical" evidence="6">
    <location>
        <begin position="448"/>
        <end position="470"/>
    </location>
</feature>
<feature type="transmembrane region" description="Helical" evidence="6">
    <location>
        <begin position="503"/>
        <end position="523"/>
    </location>
</feature>
<feature type="transmembrane region" description="Helical" evidence="6">
    <location>
        <begin position="9"/>
        <end position="29"/>
    </location>
</feature>
<dbReference type="Gene3D" id="1.20.1740.10">
    <property type="entry name" value="Amino acid/polyamine transporter I"/>
    <property type="match status" value="1"/>
</dbReference>
<dbReference type="PIRSF" id="PIRSF006060">
    <property type="entry name" value="AA_transporter"/>
    <property type="match status" value="1"/>
</dbReference>
<evidence type="ECO:0000313" key="7">
    <source>
        <dbReference type="EMBL" id="UZW64195.1"/>
    </source>
</evidence>
<feature type="transmembrane region" description="Helical" evidence="6">
    <location>
        <begin position="274"/>
        <end position="296"/>
    </location>
</feature>
<dbReference type="InterPro" id="IPR050367">
    <property type="entry name" value="APC_superfamily"/>
</dbReference>
<dbReference type="PANTHER" id="PTHR42770:SF7">
    <property type="entry name" value="MEMBRANE PROTEIN"/>
    <property type="match status" value="1"/>
</dbReference>
<evidence type="ECO:0000256" key="3">
    <source>
        <dbReference type="ARBA" id="ARBA00022692"/>
    </source>
</evidence>
<dbReference type="Pfam" id="PF13520">
    <property type="entry name" value="AA_permease_2"/>
    <property type="match status" value="1"/>
</dbReference>
<evidence type="ECO:0000256" key="5">
    <source>
        <dbReference type="ARBA" id="ARBA00023136"/>
    </source>
</evidence>
<feature type="transmembrane region" description="Helical" evidence="6">
    <location>
        <begin position="330"/>
        <end position="351"/>
    </location>
</feature>
<dbReference type="PANTHER" id="PTHR42770">
    <property type="entry name" value="AMINO ACID TRANSPORTER-RELATED"/>
    <property type="match status" value="1"/>
</dbReference>
<feature type="transmembrane region" description="Helical" evidence="6">
    <location>
        <begin position="176"/>
        <end position="197"/>
    </location>
</feature>
<evidence type="ECO:0000256" key="2">
    <source>
        <dbReference type="ARBA" id="ARBA00022475"/>
    </source>
</evidence>
<feature type="transmembrane region" description="Helical" evidence="6">
    <location>
        <begin position="414"/>
        <end position="436"/>
    </location>
</feature>
<reference evidence="7" key="2">
    <citation type="submission" date="2022-11" db="EMBL/GenBank/DDBJ databases">
        <title>complete genomes of mycoplasma synoviae ZX313 strain and SD2 strain.</title>
        <authorList>
            <person name="Zhong Q."/>
        </authorList>
    </citation>
    <scope>NUCLEOTIDE SEQUENCE</scope>
    <source>
        <strain evidence="7">SD2</strain>
    </source>
</reference>
<dbReference type="GO" id="GO:0005886">
    <property type="term" value="C:plasma membrane"/>
    <property type="evidence" value="ECO:0007669"/>
    <property type="project" value="UniProtKB-SubCell"/>
</dbReference>
<evidence type="ECO:0000256" key="1">
    <source>
        <dbReference type="ARBA" id="ARBA00004651"/>
    </source>
</evidence>
<proteinExistence type="predicted"/>
<keyword evidence="3 6" id="KW-0812">Transmembrane</keyword>
<dbReference type="Proteomes" id="UP001164481">
    <property type="component" value="Chromosome"/>
</dbReference>
<dbReference type="AlphaFoldDB" id="A0AAX3F1X4"/>
<feature type="transmembrane region" description="Helical" evidence="6">
    <location>
        <begin position="382"/>
        <end position="402"/>
    </location>
</feature>
<keyword evidence="2" id="KW-1003">Cell membrane</keyword>
<evidence type="ECO:0000256" key="6">
    <source>
        <dbReference type="SAM" id="Phobius"/>
    </source>
</evidence>
<dbReference type="InterPro" id="IPR002293">
    <property type="entry name" value="AA/rel_permease1"/>
</dbReference>
<name>A0AAX3F1X4_MYCSY</name>